<dbReference type="GO" id="GO:0000981">
    <property type="term" value="F:DNA-binding transcription factor activity, RNA polymerase II-specific"/>
    <property type="evidence" value="ECO:0007669"/>
    <property type="project" value="TreeGrafter"/>
</dbReference>
<dbReference type="SUPFAM" id="SSF57667">
    <property type="entry name" value="beta-beta-alpha zinc fingers"/>
    <property type="match status" value="8"/>
</dbReference>
<accession>A0A6J2WZU7</accession>
<feature type="compositionally biased region" description="Polar residues" evidence="7">
    <location>
        <begin position="1062"/>
        <end position="1095"/>
    </location>
</feature>
<feature type="compositionally biased region" description="Polar residues" evidence="7">
    <location>
        <begin position="299"/>
        <end position="312"/>
    </location>
</feature>
<feature type="coiled-coil region" evidence="6">
    <location>
        <begin position="1"/>
        <end position="50"/>
    </location>
</feature>
<evidence type="ECO:0000256" key="6">
    <source>
        <dbReference type="SAM" id="Coils"/>
    </source>
</evidence>
<dbReference type="PROSITE" id="PS50157">
    <property type="entry name" value="ZINC_FINGER_C2H2_2"/>
    <property type="match status" value="14"/>
</dbReference>
<feature type="region of interest" description="Disordered" evidence="7">
    <location>
        <begin position="2133"/>
        <end position="2191"/>
    </location>
</feature>
<dbReference type="SMART" id="SM00355">
    <property type="entry name" value="ZnF_C2H2"/>
    <property type="match status" value="15"/>
</dbReference>
<feature type="region of interest" description="Disordered" evidence="7">
    <location>
        <begin position="556"/>
        <end position="602"/>
    </location>
</feature>
<feature type="compositionally biased region" description="Basic and acidic residues" evidence="7">
    <location>
        <begin position="361"/>
        <end position="373"/>
    </location>
</feature>
<evidence type="ECO:0000256" key="5">
    <source>
        <dbReference type="PROSITE-ProRule" id="PRU00042"/>
    </source>
</evidence>
<proteinExistence type="predicted"/>
<feature type="domain" description="C2H2-type" evidence="8">
    <location>
        <begin position="911"/>
        <end position="938"/>
    </location>
</feature>
<dbReference type="OrthoDB" id="8939517at2759"/>
<feature type="domain" description="C2H2-type" evidence="8">
    <location>
        <begin position="2085"/>
        <end position="2112"/>
    </location>
</feature>
<dbReference type="InParanoid" id="A0A6J2WZU7"/>
<feature type="domain" description="C2H2-type" evidence="8">
    <location>
        <begin position="756"/>
        <end position="783"/>
    </location>
</feature>
<dbReference type="RefSeq" id="XP_030649804.1">
    <property type="nucleotide sequence ID" value="XM_030793944.1"/>
</dbReference>
<dbReference type="Pfam" id="PF13894">
    <property type="entry name" value="zf-C2H2_4"/>
    <property type="match status" value="1"/>
</dbReference>
<dbReference type="PANTHER" id="PTHR24409:SF295">
    <property type="entry name" value="AZ2-RELATED"/>
    <property type="match status" value="1"/>
</dbReference>
<feature type="domain" description="C2H2-type" evidence="8">
    <location>
        <begin position="1682"/>
        <end position="1709"/>
    </location>
</feature>
<feature type="compositionally biased region" description="Basic and acidic residues" evidence="7">
    <location>
        <begin position="2170"/>
        <end position="2191"/>
    </location>
</feature>
<dbReference type="FunFam" id="3.30.160.60:FF:000100">
    <property type="entry name" value="Zinc finger 45-like"/>
    <property type="match status" value="4"/>
</dbReference>
<feature type="compositionally biased region" description="Polar residues" evidence="7">
    <location>
        <begin position="1940"/>
        <end position="1952"/>
    </location>
</feature>
<feature type="compositionally biased region" description="Polar residues" evidence="7">
    <location>
        <begin position="247"/>
        <end position="270"/>
    </location>
</feature>
<feature type="domain" description="C2H2-type" evidence="8">
    <location>
        <begin position="2113"/>
        <end position="2140"/>
    </location>
</feature>
<feature type="compositionally biased region" description="Polar residues" evidence="7">
    <location>
        <begin position="1575"/>
        <end position="1594"/>
    </location>
</feature>
<feature type="region of interest" description="Disordered" evidence="7">
    <location>
        <begin position="1384"/>
        <end position="1639"/>
    </location>
</feature>
<evidence type="ECO:0000256" key="7">
    <source>
        <dbReference type="SAM" id="MobiDB-lite"/>
    </source>
</evidence>
<feature type="compositionally biased region" description="Basic and acidic residues" evidence="7">
    <location>
        <begin position="1034"/>
        <end position="1045"/>
    </location>
</feature>
<feature type="compositionally biased region" description="Basic and acidic residues" evidence="7">
    <location>
        <begin position="2059"/>
        <end position="2074"/>
    </location>
</feature>
<evidence type="ECO:0000256" key="1">
    <source>
        <dbReference type="ARBA" id="ARBA00022723"/>
    </source>
</evidence>
<feature type="domain" description="C2H2-type" evidence="8">
    <location>
        <begin position="682"/>
        <end position="709"/>
    </location>
</feature>
<keyword evidence="2" id="KW-0677">Repeat</keyword>
<feature type="compositionally biased region" description="Basic and acidic residues" evidence="7">
    <location>
        <begin position="504"/>
        <end position="514"/>
    </location>
</feature>
<dbReference type="PROSITE" id="PS00028">
    <property type="entry name" value="ZINC_FINGER_C2H2_1"/>
    <property type="match status" value="14"/>
</dbReference>
<keyword evidence="9" id="KW-1185">Reference proteome</keyword>
<feature type="region of interest" description="Disordered" evidence="7">
    <location>
        <begin position="1734"/>
        <end position="1776"/>
    </location>
</feature>
<evidence type="ECO:0000256" key="4">
    <source>
        <dbReference type="ARBA" id="ARBA00022833"/>
    </source>
</evidence>
<organism evidence="9 10">
    <name type="scientific">Chanos chanos</name>
    <name type="common">Milkfish</name>
    <name type="synonym">Mugil chanos</name>
    <dbReference type="NCBI Taxonomy" id="29144"/>
    <lineage>
        <taxon>Eukaryota</taxon>
        <taxon>Metazoa</taxon>
        <taxon>Chordata</taxon>
        <taxon>Craniata</taxon>
        <taxon>Vertebrata</taxon>
        <taxon>Euteleostomi</taxon>
        <taxon>Actinopterygii</taxon>
        <taxon>Neopterygii</taxon>
        <taxon>Teleostei</taxon>
        <taxon>Ostariophysi</taxon>
        <taxon>Gonorynchiformes</taxon>
        <taxon>Chanidae</taxon>
        <taxon>Chanos</taxon>
    </lineage>
</organism>
<feature type="region of interest" description="Disordered" evidence="7">
    <location>
        <begin position="1022"/>
        <end position="1095"/>
    </location>
</feature>
<keyword evidence="3 5" id="KW-0863">Zinc-finger</keyword>
<feature type="compositionally biased region" description="Basic residues" evidence="7">
    <location>
        <begin position="556"/>
        <end position="569"/>
    </location>
</feature>
<evidence type="ECO:0000259" key="8">
    <source>
        <dbReference type="PROSITE" id="PS50157"/>
    </source>
</evidence>
<feature type="compositionally biased region" description="Basic and acidic residues" evidence="7">
    <location>
        <begin position="2135"/>
        <end position="2147"/>
    </location>
</feature>
<keyword evidence="6" id="KW-0175">Coiled coil</keyword>
<dbReference type="GO" id="GO:0008270">
    <property type="term" value="F:zinc ion binding"/>
    <property type="evidence" value="ECO:0007669"/>
    <property type="project" value="UniProtKB-KW"/>
</dbReference>
<feature type="domain" description="C2H2-type" evidence="8">
    <location>
        <begin position="981"/>
        <end position="1008"/>
    </location>
</feature>
<feature type="compositionally biased region" description="Low complexity" evidence="7">
    <location>
        <begin position="1556"/>
        <end position="1570"/>
    </location>
</feature>
<name>A0A6J2WZU7_CHACN</name>
<dbReference type="FunFam" id="3.30.160.60:FF:000624">
    <property type="entry name" value="zinc finger protein 697"/>
    <property type="match status" value="1"/>
</dbReference>
<feature type="domain" description="C2H2-type" evidence="8">
    <location>
        <begin position="183"/>
        <end position="210"/>
    </location>
</feature>
<gene>
    <name evidence="10" type="primary">LOC115829780</name>
</gene>
<feature type="region of interest" description="Disordered" evidence="7">
    <location>
        <begin position="1892"/>
        <end position="1924"/>
    </location>
</feature>
<feature type="domain" description="C2H2-type" evidence="8">
    <location>
        <begin position="536"/>
        <end position="563"/>
    </location>
</feature>
<feature type="region of interest" description="Disordered" evidence="7">
    <location>
        <begin position="224"/>
        <end position="323"/>
    </location>
</feature>
<dbReference type="Proteomes" id="UP000504632">
    <property type="component" value="Chromosome 16"/>
</dbReference>
<dbReference type="Pfam" id="PF00096">
    <property type="entry name" value="zf-C2H2"/>
    <property type="match status" value="9"/>
</dbReference>
<keyword evidence="4" id="KW-0862">Zinc</keyword>
<evidence type="ECO:0000313" key="10">
    <source>
        <dbReference type="RefSeq" id="XP_030649804.1"/>
    </source>
</evidence>
<dbReference type="GeneID" id="115829780"/>
<feature type="domain" description="C2H2-type" evidence="8">
    <location>
        <begin position="610"/>
        <end position="637"/>
    </location>
</feature>
<feature type="region of interest" description="Disordered" evidence="7">
    <location>
        <begin position="781"/>
        <end position="835"/>
    </location>
</feature>
<feature type="region of interest" description="Disordered" evidence="7">
    <location>
        <begin position="401"/>
        <end position="444"/>
    </location>
</feature>
<feature type="compositionally biased region" description="Basic and acidic residues" evidence="7">
    <location>
        <begin position="483"/>
        <end position="494"/>
    </location>
</feature>
<feature type="region of interest" description="Disordered" evidence="7">
    <location>
        <begin position="714"/>
        <end position="753"/>
    </location>
</feature>
<protein>
    <submittedName>
        <fullName evidence="10">Uncharacterized protein LOC115829780</fullName>
    </submittedName>
</protein>
<dbReference type="InterPro" id="IPR036236">
    <property type="entry name" value="Znf_C2H2_sf"/>
</dbReference>
<dbReference type="InterPro" id="IPR013087">
    <property type="entry name" value="Znf_C2H2_type"/>
</dbReference>
<evidence type="ECO:0000256" key="3">
    <source>
        <dbReference type="ARBA" id="ARBA00022771"/>
    </source>
</evidence>
<feature type="region of interest" description="Disordered" evidence="7">
    <location>
        <begin position="883"/>
        <end position="904"/>
    </location>
</feature>
<dbReference type="GO" id="GO:0000977">
    <property type="term" value="F:RNA polymerase II transcription regulatory region sequence-specific DNA binding"/>
    <property type="evidence" value="ECO:0007669"/>
    <property type="project" value="TreeGrafter"/>
</dbReference>
<feature type="compositionally biased region" description="Polar residues" evidence="7">
    <location>
        <begin position="1527"/>
        <end position="1545"/>
    </location>
</feature>
<feature type="compositionally biased region" description="Polar residues" evidence="7">
    <location>
        <begin position="2149"/>
        <end position="2164"/>
    </location>
</feature>
<feature type="domain" description="C2H2-type" evidence="8">
    <location>
        <begin position="330"/>
        <end position="357"/>
    </location>
</feature>
<feature type="compositionally biased region" description="Polar residues" evidence="7">
    <location>
        <begin position="1454"/>
        <end position="1469"/>
    </location>
</feature>
<feature type="domain" description="C2H2-type" evidence="8">
    <location>
        <begin position="451"/>
        <end position="478"/>
    </location>
</feature>
<feature type="compositionally biased region" description="Polar residues" evidence="7">
    <location>
        <begin position="1393"/>
        <end position="1441"/>
    </location>
</feature>
<reference evidence="10" key="1">
    <citation type="submission" date="2025-08" db="UniProtKB">
        <authorList>
            <consortium name="RefSeq"/>
        </authorList>
    </citation>
    <scope>IDENTIFICATION</scope>
</reference>
<dbReference type="GO" id="GO:0005634">
    <property type="term" value="C:nucleus"/>
    <property type="evidence" value="ECO:0007669"/>
    <property type="project" value="TreeGrafter"/>
</dbReference>
<feature type="compositionally biased region" description="Polar residues" evidence="7">
    <location>
        <begin position="804"/>
        <end position="813"/>
    </location>
</feature>
<feature type="region of interest" description="Disordered" evidence="7">
    <location>
        <begin position="1940"/>
        <end position="2082"/>
    </location>
</feature>
<evidence type="ECO:0000313" key="9">
    <source>
        <dbReference type="Proteomes" id="UP000504632"/>
    </source>
</evidence>
<feature type="domain" description="C2H2-type" evidence="8">
    <location>
        <begin position="377"/>
        <end position="404"/>
    </location>
</feature>
<evidence type="ECO:0000256" key="2">
    <source>
        <dbReference type="ARBA" id="ARBA00022737"/>
    </source>
</evidence>
<keyword evidence="1" id="KW-0479">Metal-binding</keyword>
<feature type="compositionally biased region" description="Basic and acidic residues" evidence="7">
    <location>
        <begin position="817"/>
        <end position="835"/>
    </location>
</feature>
<feature type="region of interest" description="Disordered" evidence="7">
    <location>
        <begin position="351"/>
        <end position="373"/>
    </location>
</feature>
<feature type="compositionally biased region" description="Polar residues" evidence="7">
    <location>
        <begin position="1992"/>
        <end position="2005"/>
    </location>
</feature>
<feature type="compositionally biased region" description="Polar residues" evidence="7">
    <location>
        <begin position="1755"/>
        <end position="1776"/>
    </location>
</feature>
<dbReference type="Gene3D" id="3.30.160.60">
    <property type="entry name" value="Classic Zinc Finger"/>
    <property type="match status" value="10"/>
</dbReference>
<feature type="compositionally biased region" description="Basic and acidic residues" evidence="7">
    <location>
        <begin position="714"/>
        <end position="725"/>
    </location>
</feature>
<feature type="compositionally biased region" description="Polar residues" evidence="7">
    <location>
        <begin position="1619"/>
        <end position="1631"/>
    </location>
</feature>
<feature type="region of interest" description="Disordered" evidence="7">
    <location>
        <begin position="471"/>
        <end position="529"/>
    </location>
</feature>
<feature type="compositionally biased region" description="Polar residues" evidence="7">
    <location>
        <begin position="731"/>
        <end position="741"/>
    </location>
</feature>
<sequence length="2191" mass="244090">MTKLQLLNRALTERLMAALEEIMGMVGGTVLEYEEETVRARKENEILRRRLRWMEGETPTDWPGQTQPSPVSVPVEITPTDPQDQITSQAQASAPELQAIKTEPIEVAVPLPVSADANLRVSPHNTDLQSVNPGIDIAIDSVITDTRYWESPYSYMAPLDHDPTLPTRVRRWRGRVRSQKMSFACPMCGKVFARESRLVLHMRIHSSDRPYAYRQRKACFYGDRKQKKNRGLRGQPSRESVDEWSDFSEQTEMSESSAVRSMPTIHQQAPPTSPAPDHLEAGPVSVSSISGHKVGRNGPHSNKALSNQSQPVPSGVKSRRGGEEYQGKVFPCTECDKTFPRSSWLAFHMKTHSKQKPSKMSTDKTVPKNQKVEEQHFQCPRCDKSFSRKPQLKFHMRAHLKEKLQSKRQRKEPLDDADGTQKKNQHVPCEASNVSTDKTVTKSRKVEEKRFQCPKCDKRFSRIPRLKFHMKTHWSKKLQAKPQRKELSDRELPQKKNTVVQTEPSKRSDVEERSKKRKNLKKEESGERAENAKIRFQCQHCEKSFPRENWLALHMKTHRKQPNFRHRDKRRDEGGETQTRKPRVHTEPSKRRVGNTFKRNKQAEVQKKHLKCPHCEKAFSRRAWLILHMKAHSKQKLRAGHKQKVLVDDNEKHKTSHLHVEPPKGNLNEMGAEGGQVGQKIFQCQHCEKSFPRAYWLVLHNKVHSKEKLNASYKDKDRDKCEERQMGISPVQESLSGSTEDVTAGRAPAESRKNSFPCPQCHRVFTRGAWLKQHLYRHANKTSREEGRRSLRAPAKVTCDSRVDQMTQRSRIQPSEGKLREPKVKEDEGEDKEKKTFPCPKCGRVFIREGWLAPHIRSHDKEKPKEGEVVVLERIHDVKRTTRSSRVYSKSSDIPENKNEGGGSGGKIGHFQCKQCNQVFDSEIWWKVHMRIHACEKLKAYQQETRNETLDTQLSEGNPSEPPVKESVNRMGKLRVQKGSFPCPLCGKVFPWEMRLMLHMQIHSGEKPYLYRQRKEQFYGDLTKRKTSSIHTQEPSRENSEHSDDLSDSACEETEKNYGKSEPTTSQEHTSEPIKTSQPHMVSTDPTVSPLPQNTVTKSTSIASSLSEEAFDIEPDSTATSCCNLQPRIVLQSIISESKYWKAGLGSVQENVSSEISDLELPKTSDQELVDAAVISAEHKRINSCNVTINSLEIPDASGGKQTESPDTGNIVAPETTDPPSVCADINPKASEPTSDVESVSGVSEVTGVLITKDSLQKPSCDQPDIGNCNLDISSDANRTVLPQTADMKHTKDADTESIQKDCQVNNGKGNFAAKSTDTSTFLKASNEKPELCGGPASSFTASNSSCSVEPADVVVSASDTVEESKYSPRGLPVDSATSDLIESETDNHDRTVSSNAGSVLLATSTDPESVSNESRATGASQTADPKQVEATFTTNINEPISSGDDGSKLLPHSENSNADIGVQNTKQLGASEKSMMPVQKLTNGAPADAPDITHPSKPPKEDAALPDLTSAAFSDHSTRETPPATELNSGNAETSCSVPQSTDLTPVVAASPANTSDQTDSIDTTTADQEQSDETIVNQKSALGSHIESSTPDTRQDLSMHGTDTDLPVTTDRKPVNVKNSNLLSGQTTDSEVEGESIPDDMDCEFGSDGPNSGMVASNTDQVAVAGLKPSTERVEGKRLFRCKLCSKVFDQEILLTEHIEEHRRTMDDEDGDENGGTAKRRRRVRIQPVKKIIDFSGSSEDSEESDASSNEAQTPKPSGRASSNMTNQRGESNQRTKWCSKKQYCLYCRKPYIKLARHLRSVHFAEPEVAKAFSHTKYSEERKSLLVLIRNKGNFLHNTEVARTGKGVLVPCKRTSSLTSADNFDYCKYCQGLYQRKDMWRHAVRCKHNVPGKEQDPAETSGSAVSPTAEPACSGSPSHRTGDHAALNLEQQCYPEAAQNQAESSCPTTESVDDASNGAPVRQTADPVVVSPDTPDNVSGLNGNDGVLRSLSSDDIFTNCDQTSHSEAEPSRGGADQSVECVGDEEPPPADAKPSEQLDEASPGKMDQRSDDDDDGKEVKSPKKLGESKDQDGETVSPNSKTYSCDHCNAVFHTSYNLRRHVYTHTGERPFWCSQCNVGFIQKYRLRKHKLVHHGDRPCRSEKQRRSTSSVDQKSQSNTSRQPLREGSGGKHSEATEYTEKRDASTSRD</sequence>
<dbReference type="PANTHER" id="PTHR24409">
    <property type="entry name" value="ZINC FINGER PROTEIN 142"/>
    <property type="match status" value="1"/>
</dbReference>
<feature type="domain" description="C2H2-type" evidence="8">
    <location>
        <begin position="837"/>
        <end position="864"/>
    </location>
</feature>